<evidence type="ECO:0000313" key="7">
    <source>
        <dbReference type="EMBL" id="AUD07578.1"/>
    </source>
</evidence>
<dbReference type="GO" id="GO:0008733">
    <property type="term" value="F:L-arabinose isomerase activity"/>
    <property type="evidence" value="ECO:0007669"/>
    <property type="project" value="InterPro"/>
</dbReference>
<dbReference type="GO" id="GO:0006004">
    <property type="term" value="P:fucose metabolic process"/>
    <property type="evidence" value="ECO:0007669"/>
    <property type="project" value="InterPro"/>
</dbReference>
<accession>A0A2K8ZCI2</accession>
<dbReference type="PANTHER" id="PTHR38464">
    <property type="entry name" value="L-ARABINOSE ISOMERASE"/>
    <property type="match status" value="1"/>
</dbReference>
<dbReference type="GO" id="GO:0019569">
    <property type="term" value="P:L-arabinose catabolic process to D-xylulose 5-phosphate"/>
    <property type="evidence" value="ECO:0007669"/>
    <property type="project" value="TreeGrafter"/>
</dbReference>
<evidence type="ECO:0000259" key="6">
    <source>
        <dbReference type="Pfam" id="PF02952"/>
    </source>
</evidence>
<gene>
    <name evidence="7" type="ORF">CWM47_31900</name>
</gene>
<evidence type="ECO:0000256" key="2">
    <source>
        <dbReference type="ARBA" id="ARBA00022935"/>
    </source>
</evidence>
<dbReference type="InterPro" id="IPR004216">
    <property type="entry name" value="Fuc/Ara_isomerase_C"/>
</dbReference>
<keyword evidence="3" id="KW-0464">Manganese</keyword>
<protein>
    <submittedName>
        <fullName evidence="7">Arabinose isomerase</fullName>
    </submittedName>
</protein>
<name>A0A2K8ZCI2_9BACT</name>
<evidence type="ECO:0000313" key="8">
    <source>
        <dbReference type="Proteomes" id="UP000232883"/>
    </source>
</evidence>
<dbReference type="GO" id="GO:0005829">
    <property type="term" value="C:cytosol"/>
    <property type="evidence" value="ECO:0007669"/>
    <property type="project" value="TreeGrafter"/>
</dbReference>
<organism evidence="7 8">
    <name type="scientific">Spirosoma pollinicola</name>
    <dbReference type="NCBI Taxonomy" id="2057025"/>
    <lineage>
        <taxon>Bacteria</taxon>
        <taxon>Pseudomonadati</taxon>
        <taxon>Bacteroidota</taxon>
        <taxon>Cytophagia</taxon>
        <taxon>Cytophagales</taxon>
        <taxon>Cytophagaceae</taxon>
        <taxon>Spirosoma</taxon>
    </lineage>
</organism>
<dbReference type="Proteomes" id="UP000232883">
    <property type="component" value="Chromosome"/>
</dbReference>
<dbReference type="SUPFAM" id="SSF50443">
    <property type="entry name" value="FucI/AraA C-terminal domain-like"/>
    <property type="match status" value="1"/>
</dbReference>
<dbReference type="InterPro" id="IPR003762">
    <property type="entry name" value="Lara_isomerase"/>
</dbReference>
<dbReference type="Pfam" id="PF02952">
    <property type="entry name" value="Fucose_iso_C"/>
    <property type="match status" value="1"/>
</dbReference>
<dbReference type="AlphaFoldDB" id="A0A2K8ZCI2"/>
<dbReference type="SUPFAM" id="SSF53743">
    <property type="entry name" value="FucI/AraA N-terminal and middle domains"/>
    <property type="match status" value="1"/>
</dbReference>
<dbReference type="OrthoDB" id="3194672at2"/>
<dbReference type="PANTHER" id="PTHR38464:SF1">
    <property type="entry name" value="L-ARABINOSE ISOMERASE"/>
    <property type="match status" value="1"/>
</dbReference>
<evidence type="ECO:0000256" key="5">
    <source>
        <dbReference type="ARBA" id="ARBA00023277"/>
    </source>
</evidence>
<keyword evidence="5" id="KW-0119">Carbohydrate metabolism</keyword>
<dbReference type="KEGG" id="spir:CWM47_31900"/>
<keyword evidence="8" id="KW-1185">Reference proteome</keyword>
<keyword evidence="4 7" id="KW-0413">Isomerase</keyword>
<dbReference type="GO" id="GO:0008736">
    <property type="term" value="F:L-fucose isomerase activity"/>
    <property type="evidence" value="ECO:0007669"/>
    <property type="project" value="InterPro"/>
</dbReference>
<evidence type="ECO:0000256" key="1">
    <source>
        <dbReference type="ARBA" id="ARBA00022723"/>
    </source>
</evidence>
<dbReference type="InterPro" id="IPR009015">
    <property type="entry name" value="Fucose_isomerase_N/cen_sf"/>
</dbReference>
<reference evidence="7 8" key="1">
    <citation type="submission" date="2017-11" db="EMBL/GenBank/DDBJ databases">
        <title>Taxonomic description and genome sequences of Spirosoma HA7 sp. nov., isolated from pollen microhabitat of Corylus avellana.</title>
        <authorList>
            <person name="Ambika Manirajan B."/>
            <person name="Suarez C."/>
            <person name="Ratering S."/>
            <person name="Geissler-Plaum R."/>
            <person name="Cardinale M."/>
            <person name="Sylvia S."/>
        </authorList>
    </citation>
    <scope>NUCLEOTIDE SEQUENCE [LARGE SCALE GENOMIC DNA]</scope>
    <source>
        <strain evidence="7 8">HA7</strain>
    </source>
</reference>
<dbReference type="InterPro" id="IPR015888">
    <property type="entry name" value="Fuc_isomerase_C"/>
</dbReference>
<keyword evidence="1" id="KW-0479">Metal-binding</keyword>
<evidence type="ECO:0000256" key="3">
    <source>
        <dbReference type="ARBA" id="ARBA00023211"/>
    </source>
</evidence>
<evidence type="ECO:0000256" key="4">
    <source>
        <dbReference type="ARBA" id="ARBA00023235"/>
    </source>
</evidence>
<dbReference type="EMBL" id="CP025096">
    <property type="protein sequence ID" value="AUD07578.1"/>
    <property type="molecule type" value="Genomic_DNA"/>
</dbReference>
<dbReference type="CDD" id="cd00578">
    <property type="entry name" value="L-fuc_L-ara-isomerases"/>
    <property type="match status" value="1"/>
</dbReference>
<proteinExistence type="predicted"/>
<feature type="domain" description="L-fucose isomerase C-terminal" evidence="6">
    <location>
        <begin position="380"/>
        <end position="490"/>
    </location>
</feature>
<dbReference type="GO" id="GO:0046872">
    <property type="term" value="F:metal ion binding"/>
    <property type="evidence" value="ECO:0007669"/>
    <property type="project" value="UniProtKB-KW"/>
</dbReference>
<sequence>MTTSQTIPFPLYTNGTQPITPALKVGLFGIGLDTYWPQFEGLESRLLGYLQQVAQNLQRPYAQIVNIGLVDTPDKAMQAGHYFRQADVDILFIYVTTYALSATVLPVVQRANVPVILLNLVPEAAIDYGAFNQLGDRTRMTGEWLAYCSACPVPEIANVFRRAGIPVHQITGLLQKDSACWREVDEWIEAAHVVQVMAHNRLGLMGNYYSGMLDIYSDPTLQTITFGGQMIILEVDELSALKEVVPQKAIRERVETFFDLFDVQTDCAPAELERAARTSVALDQLVAKYQLGSLAYYHKGTGNPTNADTMSSIILGTSLLTGRGIPVAGEYEIKNAQAMKIIDTFGAGGSFTEYYALDFTDDVVLMGHDGPGHVRIAEGKTKVRPLQVYHGKVGAGLSVEMSVRNGPVTLLSVVEDGGGKLRLLVAEGESVAGPILEIGNTNSRYRFPMGAPQFVNDWNSHGPAHHCAVGVGHIASKLKKLGQLLRIDVVQVG</sequence>
<keyword evidence="2" id="KW-0054">Arabinose catabolism</keyword>